<evidence type="ECO:0000256" key="4">
    <source>
        <dbReference type="ARBA" id="ARBA00022989"/>
    </source>
</evidence>
<feature type="transmembrane region" description="Helical" evidence="6">
    <location>
        <begin position="331"/>
        <end position="352"/>
    </location>
</feature>
<comment type="caution">
    <text evidence="7">The sequence shown here is derived from an EMBL/GenBank/DDBJ whole genome shotgun (WGS) entry which is preliminary data.</text>
</comment>
<evidence type="ECO:0000313" key="8">
    <source>
        <dbReference type="Proteomes" id="UP000035760"/>
    </source>
</evidence>
<dbReference type="PANTHER" id="PTHR30213">
    <property type="entry name" value="INNER MEMBRANE PROTEIN YHJD"/>
    <property type="match status" value="1"/>
</dbReference>
<dbReference type="Pfam" id="PF03631">
    <property type="entry name" value="Virul_fac_BrkB"/>
    <property type="match status" value="1"/>
</dbReference>
<feature type="transmembrane region" description="Helical" evidence="6">
    <location>
        <begin position="90"/>
        <end position="109"/>
    </location>
</feature>
<dbReference type="PANTHER" id="PTHR30213:SF1">
    <property type="entry name" value="INNER MEMBRANE PROTEIN YHJD"/>
    <property type="match status" value="1"/>
</dbReference>
<evidence type="ECO:0000313" key="7">
    <source>
        <dbReference type="EMBL" id="CDI04436.1"/>
    </source>
</evidence>
<keyword evidence="8" id="KW-1185">Reference proteome</keyword>
<feature type="transmembrane region" description="Helical" evidence="6">
    <location>
        <begin position="213"/>
        <end position="234"/>
    </location>
</feature>
<feature type="transmembrane region" description="Helical" evidence="6">
    <location>
        <begin position="241"/>
        <end position="258"/>
    </location>
</feature>
<protein>
    <submittedName>
        <fullName evidence="7">Ribonuclease BN</fullName>
    </submittedName>
</protein>
<feature type="transmembrane region" description="Helical" evidence="6">
    <location>
        <begin position="176"/>
        <end position="201"/>
    </location>
</feature>
<evidence type="ECO:0000256" key="1">
    <source>
        <dbReference type="ARBA" id="ARBA00004651"/>
    </source>
</evidence>
<dbReference type="AlphaFoldDB" id="W6M8X0"/>
<dbReference type="OrthoDB" id="9797028at2"/>
<organism evidence="7 8">
    <name type="scientific">Candidatus Competibacter denitrificans Run_A_D11</name>
    <dbReference type="NCBI Taxonomy" id="1400863"/>
    <lineage>
        <taxon>Bacteria</taxon>
        <taxon>Pseudomonadati</taxon>
        <taxon>Pseudomonadota</taxon>
        <taxon>Gammaproteobacteria</taxon>
        <taxon>Candidatus Competibacteraceae</taxon>
        <taxon>Candidatus Competibacter</taxon>
    </lineage>
</organism>
<dbReference type="NCBIfam" id="TIGR00765">
    <property type="entry name" value="yihY_not_rbn"/>
    <property type="match status" value="1"/>
</dbReference>
<dbReference type="RefSeq" id="WP_071244432.1">
    <property type="nucleotide sequence ID" value="NZ_CBTJ020000111.1"/>
</dbReference>
<evidence type="ECO:0000256" key="6">
    <source>
        <dbReference type="SAM" id="Phobius"/>
    </source>
</evidence>
<dbReference type="STRING" id="1400863.BN873_980037"/>
<feature type="transmembrane region" description="Helical" evidence="6">
    <location>
        <begin position="29"/>
        <end position="52"/>
    </location>
</feature>
<dbReference type="GO" id="GO:0005886">
    <property type="term" value="C:plasma membrane"/>
    <property type="evidence" value="ECO:0007669"/>
    <property type="project" value="UniProtKB-SubCell"/>
</dbReference>
<keyword evidence="2" id="KW-1003">Cell membrane</keyword>
<keyword evidence="5 6" id="KW-0472">Membrane</keyword>
<evidence type="ECO:0000256" key="2">
    <source>
        <dbReference type="ARBA" id="ARBA00022475"/>
    </source>
</evidence>
<dbReference type="EMBL" id="CBTJ020000111">
    <property type="protein sequence ID" value="CDI04436.1"/>
    <property type="molecule type" value="Genomic_DNA"/>
</dbReference>
<evidence type="ECO:0000256" key="5">
    <source>
        <dbReference type="ARBA" id="ARBA00023136"/>
    </source>
</evidence>
<reference evidence="7" key="1">
    <citation type="submission" date="2013-07" db="EMBL/GenBank/DDBJ databases">
        <authorList>
            <person name="McIlroy S."/>
        </authorList>
    </citation>
    <scope>NUCLEOTIDE SEQUENCE [LARGE SCALE GENOMIC DNA]</scope>
    <source>
        <strain evidence="7">Run_A_D11</strain>
    </source>
</reference>
<evidence type="ECO:0000256" key="3">
    <source>
        <dbReference type="ARBA" id="ARBA00022692"/>
    </source>
</evidence>
<comment type="subcellular location">
    <subcellularLocation>
        <location evidence="1">Cell membrane</location>
        <topology evidence="1">Multi-pass membrane protein</topology>
    </subcellularLocation>
</comment>
<name>W6M8X0_9GAMM</name>
<sequence>MNKKALWDLLKETFKSWDEDRAPRLAAALAYYTIFALAPLLIIAIAVAAMFFDETQVRQNMLNEVGNMIGQNGRQAIEAMIEGARQPTTGLIATVIGVVTLLVAAGGLFNQLQDALNTIWGVQPKPGRGLWGIVKDRFLSFGMVIATGGLLLASLIISTVLSAAGKLLGGDAASQALLWQAVNLSVSFGISTLLFAVIFKVLPDAKVRWHDVWIGAAATAALFTLGRFLIGWYLGHTATESSYGAAGSLVALLIWVYYSSQILFLGAEFTKIYAKAHGVRIEPAANAIRLTKEQRAQQGIPRESEVNTATTAKPVLSAPIPIKVADRLRAAVSPTSVGGVVLAFLFGIVFAWQRKPNATNR</sequence>
<accession>W6M8X0</accession>
<keyword evidence="3 6" id="KW-0812">Transmembrane</keyword>
<gene>
    <name evidence="7" type="ORF">BN873_980037</name>
</gene>
<keyword evidence="4 6" id="KW-1133">Transmembrane helix</keyword>
<feature type="transmembrane region" description="Helical" evidence="6">
    <location>
        <begin position="138"/>
        <end position="164"/>
    </location>
</feature>
<reference evidence="7" key="2">
    <citation type="submission" date="2014-03" db="EMBL/GenBank/DDBJ databases">
        <title>Candidatus Competibacter-lineage genomes retrieved from metagenomes reveal functional metabolic diversity.</title>
        <authorList>
            <person name="McIlroy S.J."/>
            <person name="Albertsen M."/>
            <person name="Andresen E.K."/>
            <person name="Saunders A.M."/>
            <person name="Kristiansen R."/>
            <person name="Stokholm-Bjerregaard M."/>
            <person name="Nielsen K.L."/>
            <person name="Nielsen P.H."/>
        </authorList>
    </citation>
    <scope>NUCLEOTIDE SEQUENCE</scope>
    <source>
        <strain evidence="7">Run_A_D11</strain>
    </source>
</reference>
<dbReference type="InterPro" id="IPR017039">
    <property type="entry name" value="Virul_fac_BrkB"/>
</dbReference>
<dbReference type="Proteomes" id="UP000035760">
    <property type="component" value="Unassembled WGS sequence"/>
</dbReference>
<proteinExistence type="predicted"/>